<dbReference type="AlphaFoldDB" id="A0A556UYH8"/>
<dbReference type="InterPro" id="IPR050514">
    <property type="entry name" value="WAP_four-disulfide_core"/>
</dbReference>
<feature type="signal peptide" evidence="1">
    <location>
        <begin position="1"/>
        <end position="25"/>
    </location>
</feature>
<dbReference type="CDD" id="cd00199">
    <property type="entry name" value="WAP"/>
    <property type="match status" value="1"/>
</dbReference>
<gene>
    <name evidence="3" type="ORF">Baya_10963</name>
</gene>
<dbReference type="GO" id="GO:0045087">
    <property type="term" value="P:innate immune response"/>
    <property type="evidence" value="ECO:0007669"/>
    <property type="project" value="TreeGrafter"/>
</dbReference>
<sequence length="80" mass="8677">MELKFVCLFTVALLILPEWPNLIEGAAASKSKVKPGICPWRKLGLGHCAEYCTNDSDCPGEEKCCSNGCGHQCTIPYTGE</sequence>
<protein>
    <submittedName>
        <fullName evidence="3">WAP four-disulfide core domain protein 18</fullName>
    </submittedName>
</protein>
<evidence type="ECO:0000256" key="1">
    <source>
        <dbReference type="SAM" id="SignalP"/>
    </source>
</evidence>
<evidence type="ECO:0000313" key="4">
    <source>
        <dbReference type="Proteomes" id="UP000319801"/>
    </source>
</evidence>
<reference evidence="3 4" key="1">
    <citation type="journal article" date="2019" name="Genome Biol. Evol.">
        <title>Whole-Genome Sequencing of the Giant Devil Catfish, Bagarius yarrelli.</title>
        <authorList>
            <person name="Jiang W."/>
            <person name="Lv Y."/>
            <person name="Cheng L."/>
            <person name="Yang K."/>
            <person name="Chao B."/>
            <person name="Wang X."/>
            <person name="Li Y."/>
            <person name="Pan X."/>
            <person name="You X."/>
            <person name="Zhang Y."/>
            <person name="Yang J."/>
            <person name="Li J."/>
            <person name="Zhang X."/>
            <person name="Liu S."/>
            <person name="Sun C."/>
            <person name="Yang J."/>
            <person name="Shi Q."/>
        </authorList>
    </citation>
    <scope>NUCLEOTIDE SEQUENCE [LARGE SCALE GENOMIC DNA]</scope>
    <source>
        <strain evidence="3">JWS20170419001</strain>
        <tissue evidence="3">Muscle</tissue>
    </source>
</reference>
<dbReference type="SMART" id="SM00217">
    <property type="entry name" value="WAP"/>
    <property type="match status" value="1"/>
</dbReference>
<dbReference type="GO" id="GO:0005615">
    <property type="term" value="C:extracellular space"/>
    <property type="evidence" value="ECO:0007669"/>
    <property type="project" value="TreeGrafter"/>
</dbReference>
<organism evidence="3 4">
    <name type="scientific">Bagarius yarrelli</name>
    <name type="common">Goonch</name>
    <name type="synonym">Bagrus yarrelli</name>
    <dbReference type="NCBI Taxonomy" id="175774"/>
    <lineage>
        <taxon>Eukaryota</taxon>
        <taxon>Metazoa</taxon>
        <taxon>Chordata</taxon>
        <taxon>Craniata</taxon>
        <taxon>Vertebrata</taxon>
        <taxon>Euteleostomi</taxon>
        <taxon>Actinopterygii</taxon>
        <taxon>Neopterygii</taxon>
        <taxon>Teleostei</taxon>
        <taxon>Ostariophysi</taxon>
        <taxon>Siluriformes</taxon>
        <taxon>Sisoridae</taxon>
        <taxon>Sisorinae</taxon>
        <taxon>Bagarius</taxon>
    </lineage>
</organism>
<dbReference type="PRINTS" id="PR00003">
    <property type="entry name" value="4DISULPHCORE"/>
</dbReference>
<proteinExistence type="predicted"/>
<dbReference type="PANTHER" id="PTHR19441:SF95">
    <property type="entry name" value="PERLWAPIN ISOFORM X1"/>
    <property type="match status" value="1"/>
</dbReference>
<feature type="domain" description="WAP" evidence="2">
    <location>
        <begin position="31"/>
        <end position="77"/>
    </location>
</feature>
<accession>A0A556UYH8</accession>
<dbReference type="Proteomes" id="UP000319801">
    <property type="component" value="Unassembled WGS sequence"/>
</dbReference>
<dbReference type="InterPro" id="IPR036645">
    <property type="entry name" value="Elafin-like_sf"/>
</dbReference>
<dbReference type="GO" id="GO:0019731">
    <property type="term" value="P:antibacterial humoral response"/>
    <property type="evidence" value="ECO:0007669"/>
    <property type="project" value="TreeGrafter"/>
</dbReference>
<dbReference type="FunFam" id="4.10.75.10:FF:000001">
    <property type="entry name" value="Anosmin 1"/>
    <property type="match status" value="1"/>
</dbReference>
<evidence type="ECO:0000259" key="2">
    <source>
        <dbReference type="PROSITE" id="PS51390"/>
    </source>
</evidence>
<dbReference type="PROSITE" id="PS51390">
    <property type="entry name" value="WAP"/>
    <property type="match status" value="1"/>
</dbReference>
<dbReference type="InterPro" id="IPR008197">
    <property type="entry name" value="WAP_dom"/>
</dbReference>
<dbReference type="OrthoDB" id="4473401at2759"/>
<name>A0A556UYH8_BAGYA</name>
<keyword evidence="4" id="KW-1185">Reference proteome</keyword>
<dbReference type="Pfam" id="PF00095">
    <property type="entry name" value="WAP"/>
    <property type="match status" value="1"/>
</dbReference>
<keyword evidence="1" id="KW-0732">Signal</keyword>
<comment type="caution">
    <text evidence="3">The sequence shown here is derived from an EMBL/GenBank/DDBJ whole genome shotgun (WGS) entry which is preliminary data.</text>
</comment>
<evidence type="ECO:0000313" key="3">
    <source>
        <dbReference type="EMBL" id="TSP68478.1"/>
    </source>
</evidence>
<dbReference type="EMBL" id="VCAZ01000078">
    <property type="protein sequence ID" value="TSP68478.1"/>
    <property type="molecule type" value="Genomic_DNA"/>
</dbReference>
<dbReference type="GO" id="GO:0004867">
    <property type="term" value="F:serine-type endopeptidase inhibitor activity"/>
    <property type="evidence" value="ECO:0007669"/>
    <property type="project" value="TreeGrafter"/>
</dbReference>
<dbReference type="SUPFAM" id="SSF57256">
    <property type="entry name" value="Elafin-like"/>
    <property type="match status" value="1"/>
</dbReference>
<dbReference type="PANTHER" id="PTHR19441">
    <property type="entry name" value="WHEY ACDIC PROTEIN WAP"/>
    <property type="match status" value="1"/>
</dbReference>
<feature type="chain" id="PRO_5022035911" evidence="1">
    <location>
        <begin position="26"/>
        <end position="80"/>
    </location>
</feature>
<dbReference type="Gene3D" id="4.10.75.10">
    <property type="entry name" value="Elafin-like"/>
    <property type="match status" value="1"/>
</dbReference>